<gene>
    <name evidence="2" type="ORF">EYF80_038590</name>
</gene>
<sequence>MTEKHGPLHPRLSAAAPVCAGGLRSESISVKYQTQKLWQTHSTCSTQLTNTLSGSPGPVGRGDESGTRGTSGSAACCGSEVGSAAWSVAGPACPELCRFPSLDSPSEPQPKPPVRIEKKKKSDRWRPDERPIPPSGPSRAVGSCELTRWYILHTLVEGRSVRSVPEDRMGRCQCLEGCSDRCENAGRGSLTLRCGCPAGLLPLECASCLFLEHFLFLLEFLRRRLTRNSLYCDARGKSSSSLSAPSPSSVGDGEDPPTSDVAWLSAAPQWNTMALGLCFTILSRSEEEQSWDAFTDAGRRLRLHLSVSRPVPGAVSEPCPFRFEVVVSQMMSTFGSFRL</sequence>
<evidence type="ECO:0000313" key="3">
    <source>
        <dbReference type="Proteomes" id="UP000314294"/>
    </source>
</evidence>
<feature type="region of interest" description="Disordered" evidence="1">
    <location>
        <begin position="101"/>
        <end position="139"/>
    </location>
</feature>
<name>A0A4Z2GCB4_9TELE</name>
<dbReference type="EMBL" id="SRLO01000590">
    <property type="protein sequence ID" value="TNN51216.1"/>
    <property type="molecule type" value="Genomic_DNA"/>
</dbReference>
<protein>
    <submittedName>
        <fullName evidence="2">Uncharacterized protein</fullName>
    </submittedName>
</protein>
<comment type="caution">
    <text evidence="2">The sequence shown here is derived from an EMBL/GenBank/DDBJ whole genome shotgun (WGS) entry which is preliminary data.</text>
</comment>
<feature type="compositionally biased region" description="Low complexity" evidence="1">
    <location>
        <begin position="238"/>
        <end position="249"/>
    </location>
</feature>
<evidence type="ECO:0000256" key="1">
    <source>
        <dbReference type="SAM" id="MobiDB-lite"/>
    </source>
</evidence>
<organism evidence="2 3">
    <name type="scientific">Liparis tanakae</name>
    <name type="common">Tanaka's snailfish</name>
    <dbReference type="NCBI Taxonomy" id="230148"/>
    <lineage>
        <taxon>Eukaryota</taxon>
        <taxon>Metazoa</taxon>
        <taxon>Chordata</taxon>
        <taxon>Craniata</taxon>
        <taxon>Vertebrata</taxon>
        <taxon>Euteleostomi</taxon>
        <taxon>Actinopterygii</taxon>
        <taxon>Neopterygii</taxon>
        <taxon>Teleostei</taxon>
        <taxon>Neoteleostei</taxon>
        <taxon>Acanthomorphata</taxon>
        <taxon>Eupercaria</taxon>
        <taxon>Perciformes</taxon>
        <taxon>Cottioidei</taxon>
        <taxon>Cottales</taxon>
        <taxon>Liparidae</taxon>
        <taxon>Liparis</taxon>
    </lineage>
</organism>
<accession>A0A4Z2GCB4</accession>
<dbReference type="Proteomes" id="UP000314294">
    <property type="component" value="Unassembled WGS sequence"/>
</dbReference>
<feature type="region of interest" description="Disordered" evidence="1">
    <location>
        <begin position="234"/>
        <end position="258"/>
    </location>
</feature>
<dbReference type="AlphaFoldDB" id="A0A4Z2GCB4"/>
<keyword evidence="3" id="KW-1185">Reference proteome</keyword>
<feature type="region of interest" description="Disordered" evidence="1">
    <location>
        <begin position="47"/>
        <end position="74"/>
    </location>
</feature>
<proteinExistence type="predicted"/>
<reference evidence="2 3" key="1">
    <citation type="submission" date="2019-03" db="EMBL/GenBank/DDBJ databases">
        <title>First draft genome of Liparis tanakae, snailfish: a comprehensive survey of snailfish specific genes.</title>
        <authorList>
            <person name="Kim W."/>
            <person name="Song I."/>
            <person name="Jeong J.-H."/>
            <person name="Kim D."/>
            <person name="Kim S."/>
            <person name="Ryu S."/>
            <person name="Song J.Y."/>
            <person name="Lee S.K."/>
        </authorList>
    </citation>
    <scope>NUCLEOTIDE SEQUENCE [LARGE SCALE GENOMIC DNA]</scope>
    <source>
        <tissue evidence="2">Muscle</tissue>
    </source>
</reference>
<evidence type="ECO:0000313" key="2">
    <source>
        <dbReference type="EMBL" id="TNN51216.1"/>
    </source>
</evidence>